<dbReference type="SUPFAM" id="SSF56672">
    <property type="entry name" value="DNA/RNA polymerases"/>
    <property type="match status" value="1"/>
</dbReference>
<feature type="non-terminal residue" evidence="2">
    <location>
        <position position="1"/>
    </location>
</feature>
<dbReference type="Proteomes" id="UP000596742">
    <property type="component" value="Unassembled WGS sequence"/>
</dbReference>
<name>A0A8B6GHJ3_MYTGA</name>
<feature type="region of interest" description="Disordered" evidence="1">
    <location>
        <begin position="1"/>
        <end position="20"/>
    </location>
</feature>
<reference evidence="2" key="1">
    <citation type="submission" date="2018-11" db="EMBL/GenBank/DDBJ databases">
        <authorList>
            <person name="Alioto T."/>
            <person name="Alioto T."/>
        </authorList>
    </citation>
    <scope>NUCLEOTIDE SEQUENCE</scope>
</reference>
<organism evidence="2 3">
    <name type="scientific">Mytilus galloprovincialis</name>
    <name type="common">Mediterranean mussel</name>
    <dbReference type="NCBI Taxonomy" id="29158"/>
    <lineage>
        <taxon>Eukaryota</taxon>
        <taxon>Metazoa</taxon>
        <taxon>Spiralia</taxon>
        <taxon>Lophotrochozoa</taxon>
        <taxon>Mollusca</taxon>
        <taxon>Bivalvia</taxon>
        <taxon>Autobranchia</taxon>
        <taxon>Pteriomorphia</taxon>
        <taxon>Mytilida</taxon>
        <taxon>Mytiloidea</taxon>
        <taxon>Mytilidae</taxon>
        <taxon>Mytilinae</taxon>
        <taxon>Mytilus</taxon>
    </lineage>
</organism>
<feature type="compositionally biased region" description="Polar residues" evidence="1">
    <location>
        <begin position="7"/>
        <end position="18"/>
    </location>
</feature>
<dbReference type="AlphaFoldDB" id="A0A8B6GHJ3"/>
<keyword evidence="3" id="KW-1185">Reference proteome</keyword>
<dbReference type="Gene3D" id="3.10.10.10">
    <property type="entry name" value="HIV Type 1 Reverse Transcriptase, subunit A, domain 1"/>
    <property type="match status" value="1"/>
</dbReference>
<dbReference type="InterPro" id="IPR043502">
    <property type="entry name" value="DNA/RNA_pol_sf"/>
</dbReference>
<proteinExistence type="predicted"/>
<dbReference type="EMBL" id="UYJE01008475">
    <property type="protein sequence ID" value="VDI64186.1"/>
    <property type="molecule type" value="Genomic_DNA"/>
</dbReference>
<evidence type="ECO:0000256" key="1">
    <source>
        <dbReference type="SAM" id="MobiDB-lite"/>
    </source>
</evidence>
<sequence>GVEHSNDTGQANQSNNECETPLQFVEEEKQQLTQMLKSGVSEPSMSEWASAPVLVRKSDGKVDYAIDYRKLNS</sequence>
<gene>
    <name evidence="2" type="ORF">MGAL_10B069152</name>
</gene>
<feature type="non-terminal residue" evidence="2">
    <location>
        <position position="73"/>
    </location>
</feature>
<evidence type="ECO:0000313" key="2">
    <source>
        <dbReference type="EMBL" id="VDI64186.1"/>
    </source>
</evidence>
<dbReference type="OrthoDB" id="6156419at2759"/>
<accession>A0A8B6GHJ3</accession>
<comment type="caution">
    <text evidence="2">The sequence shown here is derived from an EMBL/GenBank/DDBJ whole genome shotgun (WGS) entry which is preliminary data.</text>
</comment>
<evidence type="ECO:0000313" key="3">
    <source>
        <dbReference type="Proteomes" id="UP000596742"/>
    </source>
</evidence>
<protein>
    <submittedName>
        <fullName evidence="2">Uncharacterized protein</fullName>
    </submittedName>
</protein>